<dbReference type="EMBL" id="BABS01000109">
    <property type="protein sequence ID" value="GAA09655.1"/>
    <property type="molecule type" value="Genomic_DNA"/>
</dbReference>
<name>F7VH10_9PROT</name>
<protein>
    <submittedName>
        <fullName evidence="1">Uncharacterized protein</fullName>
    </submittedName>
</protein>
<evidence type="ECO:0000313" key="2">
    <source>
        <dbReference type="Proteomes" id="UP000004319"/>
    </source>
</evidence>
<sequence>MRCLLDPVIPPSDVKAAFSDTKICRVLKTLFSTCMKIVTY</sequence>
<comment type="caution">
    <text evidence="1">The sequence shown here is derived from an EMBL/GenBank/DDBJ whole genome shotgun (WGS) entry which is preliminary data.</text>
</comment>
<dbReference type="Proteomes" id="UP000004319">
    <property type="component" value="Unassembled WGS sequence"/>
</dbReference>
<accession>F7VH10</accession>
<dbReference type="AlphaFoldDB" id="F7VH10"/>
<reference evidence="1 2" key="1">
    <citation type="journal article" date="2011" name="Biochem. Biophys. Res. Commun.">
        <title>Increased number of Arginine-based salt bridges contributes to the thermotolerance of thermotolerant acetic acid bacteria, Acetobacter tropicalis SKU1100.</title>
        <authorList>
            <person name="Matsutani M."/>
            <person name="Hirakawa H."/>
            <person name="Nishikura M."/>
            <person name="Soemphol W."/>
            <person name="Ali I.A.I."/>
            <person name="Yakushi T."/>
            <person name="Matsushita K."/>
        </authorList>
    </citation>
    <scope>NUCLEOTIDE SEQUENCE [LARGE SCALE GENOMIC DNA]</scope>
    <source>
        <strain evidence="1 2">NBRC 101654</strain>
    </source>
</reference>
<organism evidence="1 2">
    <name type="scientific">Acetobacter tropicalis NBRC 101654</name>
    <dbReference type="NCBI Taxonomy" id="749388"/>
    <lineage>
        <taxon>Bacteria</taxon>
        <taxon>Pseudomonadati</taxon>
        <taxon>Pseudomonadota</taxon>
        <taxon>Alphaproteobacteria</taxon>
        <taxon>Acetobacterales</taxon>
        <taxon>Acetobacteraceae</taxon>
        <taxon>Acetobacter</taxon>
    </lineage>
</organism>
<gene>
    <name evidence="1" type="ORF">ATPR_2659</name>
</gene>
<proteinExistence type="predicted"/>
<evidence type="ECO:0000313" key="1">
    <source>
        <dbReference type="EMBL" id="GAA09655.1"/>
    </source>
</evidence>